<sequence length="309" mass="33263">MKSSLLLAASALFGSQTAFVSSFSTNGAALQSKTPMKLDMFFATEAADDDTAAASTTKESMDVKLTPLDGSESSVINAAKFMVDSFWLQSPQNLIDGGGDLSSISDASKSSLTNIQADDLLSKYGERMGKRKLDALIVVASDGSSDTKSLSADDILGLVTIEVRLLNSNDLLSADESEFRLTQAVASLGPKQRREYKDASVLDIARELLPPEVTAVCSLSNLCTSPKARRMGIAAKLCSEAERLTKEELSFDEIYLRVESENEAAKKLYEDKLGYQCKFEASATALRVDAERGGFVEVDSDIVVMSKKL</sequence>
<dbReference type="EMBL" id="JATAAI010000015">
    <property type="protein sequence ID" value="KAK1740763.1"/>
    <property type="molecule type" value="Genomic_DNA"/>
</dbReference>
<organism evidence="3 4">
    <name type="scientific">Skeletonema marinoi</name>
    <dbReference type="NCBI Taxonomy" id="267567"/>
    <lineage>
        <taxon>Eukaryota</taxon>
        <taxon>Sar</taxon>
        <taxon>Stramenopiles</taxon>
        <taxon>Ochrophyta</taxon>
        <taxon>Bacillariophyta</taxon>
        <taxon>Coscinodiscophyceae</taxon>
        <taxon>Thalassiosirophycidae</taxon>
        <taxon>Thalassiosirales</taxon>
        <taxon>Skeletonemataceae</taxon>
        <taxon>Skeletonema</taxon>
        <taxon>Skeletonema marinoi-dohrnii complex</taxon>
    </lineage>
</organism>
<protein>
    <recommendedName>
        <fullName evidence="2">N-acetyltransferase domain-containing protein</fullName>
    </recommendedName>
</protein>
<dbReference type="Proteomes" id="UP001224775">
    <property type="component" value="Unassembled WGS sequence"/>
</dbReference>
<dbReference type="SUPFAM" id="SSF55729">
    <property type="entry name" value="Acyl-CoA N-acyltransferases (Nat)"/>
    <property type="match status" value="1"/>
</dbReference>
<name>A0AAD8Y7U4_9STRA</name>
<evidence type="ECO:0000256" key="1">
    <source>
        <dbReference type="SAM" id="SignalP"/>
    </source>
</evidence>
<dbReference type="InterPro" id="IPR000182">
    <property type="entry name" value="GNAT_dom"/>
</dbReference>
<accession>A0AAD8Y7U4</accession>
<feature type="chain" id="PRO_5041940990" description="N-acetyltransferase domain-containing protein" evidence="1">
    <location>
        <begin position="23"/>
        <end position="309"/>
    </location>
</feature>
<feature type="domain" description="N-acetyltransferase" evidence="2">
    <location>
        <begin position="161"/>
        <end position="309"/>
    </location>
</feature>
<evidence type="ECO:0000313" key="3">
    <source>
        <dbReference type="EMBL" id="KAK1740763.1"/>
    </source>
</evidence>
<dbReference type="GO" id="GO:0031415">
    <property type="term" value="C:NatA complex"/>
    <property type="evidence" value="ECO:0007669"/>
    <property type="project" value="TreeGrafter"/>
</dbReference>
<dbReference type="GO" id="GO:0008080">
    <property type="term" value="F:N-acetyltransferase activity"/>
    <property type="evidence" value="ECO:0007669"/>
    <property type="project" value="TreeGrafter"/>
</dbReference>
<dbReference type="Gene3D" id="3.40.630.30">
    <property type="match status" value="1"/>
</dbReference>
<dbReference type="CDD" id="cd04301">
    <property type="entry name" value="NAT_SF"/>
    <property type="match status" value="1"/>
</dbReference>
<proteinExistence type="predicted"/>
<keyword evidence="4" id="KW-1185">Reference proteome</keyword>
<dbReference type="PANTHER" id="PTHR42919:SF20">
    <property type="entry name" value="GCN5-RELATED N-ACETYLTRANSFERASE 10, CHLOROPLASTIC"/>
    <property type="match status" value="1"/>
</dbReference>
<dbReference type="GO" id="GO:0007064">
    <property type="term" value="P:mitotic sister chromatid cohesion"/>
    <property type="evidence" value="ECO:0007669"/>
    <property type="project" value="TreeGrafter"/>
</dbReference>
<keyword evidence="1" id="KW-0732">Signal</keyword>
<evidence type="ECO:0000259" key="2">
    <source>
        <dbReference type="PROSITE" id="PS51186"/>
    </source>
</evidence>
<dbReference type="Pfam" id="PF00583">
    <property type="entry name" value="Acetyltransf_1"/>
    <property type="match status" value="1"/>
</dbReference>
<evidence type="ECO:0000313" key="4">
    <source>
        <dbReference type="Proteomes" id="UP001224775"/>
    </source>
</evidence>
<dbReference type="InterPro" id="IPR016181">
    <property type="entry name" value="Acyl_CoA_acyltransferase"/>
</dbReference>
<gene>
    <name evidence="3" type="ORF">QTG54_008858</name>
</gene>
<dbReference type="PANTHER" id="PTHR42919">
    <property type="entry name" value="N-ALPHA-ACETYLTRANSFERASE"/>
    <property type="match status" value="1"/>
</dbReference>
<comment type="caution">
    <text evidence="3">The sequence shown here is derived from an EMBL/GenBank/DDBJ whole genome shotgun (WGS) entry which is preliminary data.</text>
</comment>
<dbReference type="InterPro" id="IPR051556">
    <property type="entry name" value="N-term/lysine_N-AcTrnsfr"/>
</dbReference>
<dbReference type="PROSITE" id="PS51186">
    <property type="entry name" value="GNAT"/>
    <property type="match status" value="1"/>
</dbReference>
<dbReference type="AlphaFoldDB" id="A0AAD8Y7U4"/>
<feature type="signal peptide" evidence="1">
    <location>
        <begin position="1"/>
        <end position="22"/>
    </location>
</feature>
<reference evidence="3" key="1">
    <citation type="submission" date="2023-06" db="EMBL/GenBank/DDBJ databases">
        <title>Survivors Of The Sea: Transcriptome response of Skeletonema marinoi to long-term dormancy.</title>
        <authorList>
            <person name="Pinder M.I.M."/>
            <person name="Kourtchenko O."/>
            <person name="Robertson E.K."/>
            <person name="Larsson T."/>
            <person name="Maumus F."/>
            <person name="Osuna-Cruz C.M."/>
            <person name="Vancaester E."/>
            <person name="Stenow R."/>
            <person name="Vandepoele K."/>
            <person name="Ploug H."/>
            <person name="Bruchert V."/>
            <person name="Godhe A."/>
            <person name="Topel M."/>
        </authorList>
    </citation>
    <scope>NUCLEOTIDE SEQUENCE</scope>
    <source>
        <strain evidence="3">R05AC</strain>
    </source>
</reference>